<dbReference type="EMBL" id="UOFC01000069">
    <property type="protein sequence ID" value="VAW45723.1"/>
    <property type="molecule type" value="Genomic_DNA"/>
</dbReference>
<dbReference type="InterPro" id="IPR058548">
    <property type="entry name" value="MlaB-like_STAS"/>
</dbReference>
<dbReference type="Pfam" id="PF13466">
    <property type="entry name" value="STAS_2"/>
    <property type="match status" value="1"/>
</dbReference>
<reference evidence="2" key="1">
    <citation type="submission" date="2018-06" db="EMBL/GenBank/DDBJ databases">
        <authorList>
            <person name="Zhirakovskaya E."/>
        </authorList>
    </citation>
    <scope>NUCLEOTIDE SEQUENCE</scope>
</reference>
<evidence type="ECO:0000259" key="1">
    <source>
        <dbReference type="PROSITE" id="PS50801"/>
    </source>
</evidence>
<evidence type="ECO:0000313" key="2">
    <source>
        <dbReference type="EMBL" id="VAW45723.1"/>
    </source>
</evidence>
<gene>
    <name evidence="2" type="ORF">MNBD_GAMMA03-1457</name>
</gene>
<proteinExistence type="predicted"/>
<dbReference type="SUPFAM" id="SSF52091">
    <property type="entry name" value="SpoIIaa-like"/>
    <property type="match status" value="1"/>
</dbReference>
<dbReference type="AlphaFoldDB" id="A0A3B0W004"/>
<feature type="domain" description="STAS" evidence="1">
    <location>
        <begin position="11"/>
        <end position="99"/>
    </location>
</feature>
<organism evidence="2">
    <name type="scientific">hydrothermal vent metagenome</name>
    <dbReference type="NCBI Taxonomy" id="652676"/>
    <lineage>
        <taxon>unclassified sequences</taxon>
        <taxon>metagenomes</taxon>
        <taxon>ecological metagenomes</taxon>
    </lineage>
</organism>
<sequence>MADTQIEQKKIVALPAIVDLDALDTIRDELLESLDIGSITVDAAKVERIATNALLMLISAGQTAKQDDVDFSIIKPSEPMLGAIERLGLNEGFTSLIKG</sequence>
<dbReference type="Gene3D" id="3.30.750.24">
    <property type="entry name" value="STAS domain"/>
    <property type="match status" value="1"/>
</dbReference>
<dbReference type="InterPro" id="IPR036513">
    <property type="entry name" value="STAS_dom_sf"/>
</dbReference>
<dbReference type="PROSITE" id="PS50801">
    <property type="entry name" value="STAS"/>
    <property type="match status" value="1"/>
</dbReference>
<protein>
    <recommendedName>
        <fullName evidence="1">STAS domain-containing protein</fullName>
    </recommendedName>
</protein>
<accession>A0A3B0W004</accession>
<name>A0A3B0W004_9ZZZZ</name>
<dbReference type="InterPro" id="IPR002645">
    <property type="entry name" value="STAS_dom"/>
</dbReference>